<dbReference type="GO" id="GO:0046872">
    <property type="term" value="F:metal ion binding"/>
    <property type="evidence" value="ECO:0007669"/>
    <property type="project" value="UniProtKB-UniRule"/>
</dbReference>
<protein>
    <recommendedName>
        <fullName evidence="4">tripeptidyl-peptidase II</fullName>
        <ecNumber evidence="4">3.4.14.10</ecNumber>
    </recommendedName>
</protein>
<feature type="binding site" evidence="15">
    <location>
        <position position="569"/>
    </location>
    <ligand>
        <name>Ca(2+)</name>
        <dbReference type="ChEBI" id="CHEBI:29108"/>
    </ligand>
</feature>
<dbReference type="GO" id="GO:0006508">
    <property type="term" value="P:proteolysis"/>
    <property type="evidence" value="ECO:0007669"/>
    <property type="project" value="UniProtKB-KW"/>
</dbReference>
<dbReference type="SMART" id="SM00944">
    <property type="entry name" value="Pro-kuma_activ"/>
    <property type="match status" value="1"/>
</dbReference>
<evidence type="ECO:0000256" key="7">
    <source>
        <dbReference type="ARBA" id="ARBA00022723"/>
    </source>
</evidence>
<keyword evidence="14" id="KW-0325">Glycoprotein</keyword>
<evidence type="ECO:0000256" key="6">
    <source>
        <dbReference type="ARBA" id="ARBA00022670"/>
    </source>
</evidence>
<dbReference type="CDD" id="cd04056">
    <property type="entry name" value="Peptidases_S53"/>
    <property type="match status" value="1"/>
</dbReference>
<dbReference type="PANTHER" id="PTHR14218">
    <property type="entry name" value="PROTEASE S8 TRIPEPTIDYL PEPTIDASE I CLN2"/>
    <property type="match status" value="1"/>
</dbReference>
<keyword evidence="9 15" id="KW-0378">Hydrolase</keyword>
<evidence type="ECO:0000256" key="9">
    <source>
        <dbReference type="ARBA" id="ARBA00022801"/>
    </source>
</evidence>
<dbReference type="PANTHER" id="PTHR14218:SF10">
    <property type="entry name" value="PEPTIDASE S53 DOMAIN-CONTAINING PROTEIN"/>
    <property type="match status" value="1"/>
</dbReference>
<keyword evidence="19" id="KW-1185">Reference proteome</keyword>
<dbReference type="Proteomes" id="UP000235672">
    <property type="component" value="Unassembled WGS sequence"/>
</dbReference>
<feature type="binding site" evidence="15">
    <location>
        <position position="544"/>
    </location>
    <ligand>
        <name>Ca(2+)</name>
        <dbReference type="ChEBI" id="CHEBI:29108"/>
    </ligand>
</feature>
<evidence type="ECO:0000256" key="14">
    <source>
        <dbReference type="ARBA" id="ARBA00023180"/>
    </source>
</evidence>
<evidence type="ECO:0000256" key="1">
    <source>
        <dbReference type="ARBA" id="ARBA00001910"/>
    </source>
</evidence>
<dbReference type="GO" id="GO:0008240">
    <property type="term" value="F:tripeptidyl-peptidase activity"/>
    <property type="evidence" value="ECO:0007669"/>
    <property type="project" value="UniProtKB-EC"/>
</dbReference>
<sequence length="589" mass="62409">MLLNIFSAVLALSSTSFALPARDAPLKSSVREELAGPPAGWVKYESVKVNKETSTMSLMVHLVNQDMDKFHHLAMNIATPGHELYGSHLSQEVIDSMIAPKDESRELVMKWLNSEGLGENASLSSRADSIIVQASVSQIEKLLNAEYAPFVRNGSKEMVLRTLKYSLPDVLQGHVDMVQPTTFFGMKAMRSTVSNQRYFDNSILETQTESAVSGCSGTTTTPKCLSNLYSFTAAKSYSNGLLGVAGFLEQWPIFSDLTTFMKTYQTENNAAQTFTCTLVNGGTCPQAASGAGTEANLDVQYARAISESIPNVFYSVGGSPPWLGSGTNTNEPYLDFLNYLLGLNASALPNTLSISYGDDEATVPLSYATTVCNLFSQLGARGVSVLVASGDSGVGDTCTVSGKKQFTTSFPAGCPWVTTVGGTNGISPEAAWSSSGGGFSEVFGRPSYQNATVNNWLTTDKTHTAVAQYFNYSGRAYPDVAAQSTNFIIVAGGQSYIVDGTSCAAPTFASIIQLLNSDRLLAGKAPLGFLNPWLYSKATSGLTDITSGKNTGCSGSISSAGFSAVAGWDPATGLGTPNYAKLLKISQAT</sequence>
<dbReference type="InterPro" id="IPR050819">
    <property type="entry name" value="Tripeptidyl-peptidase_I"/>
</dbReference>
<dbReference type="SUPFAM" id="SSF54897">
    <property type="entry name" value="Protease propeptides/inhibitors"/>
    <property type="match status" value="1"/>
</dbReference>
<evidence type="ECO:0000256" key="16">
    <source>
        <dbReference type="SAM" id="SignalP"/>
    </source>
</evidence>
<feature type="active site" description="Charge relay system" evidence="15">
    <location>
        <position position="294"/>
    </location>
</feature>
<accession>A0A2J6QL11</accession>
<feature type="chain" id="PRO_5014428102" description="tripeptidyl-peptidase II" evidence="16">
    <location>
        <begin position="19"/>
        <end position="589"/>
    </location>
</feature>
<evidence type="ECO:0000313" key="19">
    <source>
        <dbReference type="Proteomes" id="UP000235672"/>
    </source>
</evidence>
<dbReference type="CDD" id="cd11377">
    <property type="entry name" value="Pro-peptidase_S53"/>
    <property type="match status" value="1"/>
</dbReference>
<feature type="binding site" evidence="15">
    <location>
        <position position="545"/>
    </location>
    <ligand>
        <name>Ca(2+)</name>
        <dbReference type="ChEBI" id="CHEBI:29108"/>
    </ligand>
</feature>
<reference evidence="18 19" key="1">
    <citation type="submission" date="2016-05" db="EMBL/GenBank/DDBJ databases">
        <title>A degradative enzymes factory behind the ericoid mycorrhizal symbiosis.</title>
        <authorList>
            <consortium name="DOE Joint Genome Institute"/>
            <person name="Martino E."/>
            <person name="Morin E."/>
            <person name="Grelet G."/>
            <person name="Kuo A."/>
            <person name="Kohler A."/>
            <person name="Daghino S."/>
            <person name="Barry K."/>
            <person name="Choi C."/>
            <person name="Cichocki N."/>
            <person name="Clum A."/>
            <person name="Copeland A."/>
            <person name="Hainaut M."/>
            <person name="Haridas S."/>
            <person name="Labutti K."/>
            <person name="Lindquist E."/>
            <person name="Lipzen A."/>
            <person name="Khouja H.-R."/>
            <person name="Murat C."/>
            <person name="Ohm R."/>
            <person name="Olson A."/>
            <person name="Spatafora J."/>
            <person name="Veneault-Fourrey C."/>
            <person name="Henrissat B."/>
            <person name="Grigoriev I."/>
            <person name="Martin F."/>
            <person name="Perotto S."/>
        </authorList>
    </citation>
    <scope>NUCLEOTIDE SEQUENCE [LARGE SCALE GENOMIC DNA]</scope>
    <source>
        <strain evidence="18 19">UAMH 7357</strain>
    </source>
</reference>
<comment type="cofactor">
    <cofactor evidence="15">
        <name>Ca(2+)</name>
        <dbReference type="ChEBI" id="CHEBI:29108"/>
    </cofactor>
    <text evidence="15">Binds 1 Ca(2+) ion per subunit.</text>
</comment>
<feature type="signal peptide" evidence="16">
    <location>
        <begin position="1"/>
        <end position="18"/>
    </location>
</feature>
<comment type="function">
    <text evidence="2">Secreted tripeptidyl-peptidase which degrades proteins at acidic pHs and is involved in virulence.</text>
</comment>
<keyword evidence="8 16" id="KW-0732">Signal</keyword>
<keyword evidence="13" id="KW-0865">Zymogen</keyword>
<keyword evidence="10 15" id="KW-0720">Serine protease</keyword>
<evidence type="ECO:0000256" key="4">
    <source>
        <dbReference type="ARBA" id="ARBA00012462"/>
    </source>
</evidence>
<feature type="binding site" evidence="15">
    <location>
        <position position="567"/>
    </location>
    <ligand>
        <name>Ca(2+)</name>
        <dbReference type="ChEBI" id="CHEBI:29108"/>
    </ligand>
</feature>
<evidence type="ECO:0000256" key="11">
    <source>
        <dbReference type="ARBA" id="ARBA00022837"/>
    </source>
</evidence>
<comment type="catalytic activity">
    <reaction evidence="1">
        <text>Release of an N-terminal tripeptide from a polypeptide.</text>
        <dbReference type="EC" id="3.4.14.10"/>
    </reaction>
</comment>
<dbReference type="EC" id="3.4.14.10" evidence="4"/>
<keyword evidence="12" id="KW-0843">Virulence</keyword>
<evidence type="ECO:0000313" key="18">
    <source>
        <dbReference type="EMBL" id="PMD26929.1"/>
    </source>
</evidence>
<evidence type="ECO:0000256" key="13">
    <source>
        <dbReference type="ARBA" id="ARBA00023145"/>
    </source>
</evidence>
<evidence type="ECO:0000256" key="5">
    <source>
        <dbReference type="ARBA" id="ARBA00022525"/>
    </source>
</evidence>
<dbReference type="EMBL" id="KZ613467">
    <property type="protein sequence ID" value="PMD26929.1"/>
    <property type="molecule type" value="Genomic_DNA"/>
</dbReference>
<evidence type="ECO:0000256" key="8">
    <source>
        <dbReference type="ARBA" id="ARBA00022729"/>
    </source>
</evidence>
<dbReference type="InterPro" id="IPR030400">
    <property type="entry name" value="Sedolisin_dom"/>
</dbReference>
<feature type="domain" description="Peptidase S53" evidence="17">
    <location>
        <begin position="219"/>
        <end position="589"/>
    </location>
</feature>
<dbReference type="SUPFAM" id="SSF52743">
    <property type="entry name" value="Subtilisin-like"/>
    <property type="match status" value="1"/>
</dbReference>
<dbReference type="GO" id="GO:0005576">
    <property type="term" value="C:extracellular region"/>
    <property type="evidence" value="ECO:0007669"/>
    <property type="project" value="UniProtKB-SubCell"/>
</dbReference>
<evidence type="ECO:0000256" key="10">
    <source>
        <dbReference type="ARBA" id="ARBA00022825"/>
    </source>
</evidence>
<gene>
    <name evidence="18" type="ORF">NA56DRAFT_591713</name>
</gene>
<keyword evidence="11 15" id="KW-0106">Calcium</keyword>
<evidence type="ECO:0000256" key="15">
    <source>
        <dbReference type="PROSITE-ProRule" id="PRU01032"/>
    </source>
</evidence>
<dbReference type="FunFam" id="3.40.50.200:FF:000015">
    <property type="entry name" value="Tripeptidyl peptidase A"/>
    <property type="match status" value="1"/>
</dbReference>
<keyword evidence="6 15" id="KW-0645">Protease</keyword>
<dbReference type="AlphaFoldDB" id="A0A2J6QL11"/>
<keyword evidence="7 15" id="KW-0479">Metal-binding</keyword>
<evidence type="ECO:0000256" key="3">
    <source>
        <dbReference type="ARBA" id="ARBA00004239"/>
    </source>
</evidence>
<dbReference type="InterPro" id="IPR015366">
    <property type="entry name" value="S53_propep"/>
</dbReference>
<name>A0A2J6QL11_9HELO</name>
<evidence type="ECO:0000256" key="2">
    <source>
        <dbReference type="ARBA" id="ARBA00002451"/>
    </source>
</evidence>
<feature type="active site" description="Charge relay system" evidence="15">
    <location>
        <position position="502"/>
    </location>
</feature>
<dbReference type="GO" id="GO:0004252">
    <property type="term" value="F:serine-type endopeptidase activity"/>
    <property type="evidence" value="ECO:0007669"/>
    <property type="project" value="UniProtKB-UniRule"/>
</dbReference>
<dbReference type="OrthoDB" id="409122at2759"/>
<dbReference type="Gene3D" id="3.40.50.200">
    <property type="entry name" value="Peptidase S8/S53 domain"/>
    <property type="match status" value="1"/>
</dbReference>
<dbReference type="PROSITE" id="PS51695">
    <property type="entry name" value="SEDOLISIN"/>
    <property type="match status" value="1"/>
</dbReference>
<dbReference type="Pfam" id="PF09286">
    <property type="entry name" value="Pro-kuma_activ"/>
    <property type="match status" value="1"/>
</dbReference>
<comment type="subcellular location">
    <subcellularLocation>
        <location evidence="3">Secreted</location>
        <location evidence="3">Extracellular space</location>
    </subcellularLocation>
</comment>
<evidence type="ECO:0000259" key="17">
    <source>
        <dbReference type="PROSITE" id="PS51695"/>
    </source>
</evidence>
<proteinExistence type="predicted"/>
<organism evidence="18 19">
    <name type="scientific">Hyaloscypha hepaticicola</name>
    <dbReference type="NCBI Taxonomy" id="2082293"/>
    <lineage>
        <taxon>Eukaryota</taxon>
        <taxon>Fungi</taxon>
        <taxon>Dikarya</taxon>
        <taxon>Ascomycota</taxon>
        <taxon>Pezizomycotina</taxon>
        <taxon>Leotiomycetes</taxon>
        <taxon>Helotiales</taxon>
        <taxon>Hyaloscyphaceae</taxon>
        <taxon>Hyaloscypha</taxon>
    </lineage>
</organism>
<evidence type="ECO:0000256" key="12">
    <source>
        <dbReference type="ARBA" id="ARBA00023026"/>
    </source>
</evidence>
<feature type="active site" description="Charge relay system" evidence="15">
    <location>
        <position position="298"/>
    </location>
</feature>
<dbReference type="InterPro" id="IPR036852">
    <property type="entry name" value="Peptidase_S8/S53_dom_sf"/>
</dbReference>
<keyword evidence="5" id="KW-0964">Secreted</keyword>
<dbReference type="STRING" id="1745343.A0A2J6QL11"/>